<name>A0A0K1QEU2_9BACT</name>
<organism evidence="2 3">
    <name type="scientific">Labilithrix luteola</name>
    <dbReference type="NCBI Taxonomy" id="1391654"/>
    <lineage>
        <taxon>Bacteria</taxon>
        <taxon>Pseudomonadati</taxon>
        <taxon>Myxococcota</taxon>
        <taxon>Polyangia</taxon>
        <taxon>Polyangiales</taxon>
        <taxon>Labilitrichaceae</taxon>
        <taxon>Labilithrix</taxon>
    </lineage>
</organism>
<dbReference type="EMBL" id="CP012333">
    <property type="protein sequence ID" value="AKV04281.1"/>
    <property type="molecule type" value="Genomic_DNA"/>
</dbReference>
<dbReference type="AlphaFoldDB" id="A0A0K1QEU2"/>
<feature type="region of interest" description="Disordered" evidence="1">
    <location>
        <begin position="1"/>
        <end position="30"/>
    </location>
</feature>
<proteinExistence type="predicted"/>
<evidence type="ECO:0000313" key="2">
    <source>
        <dbReference type="EMBL" id="AKV04281.1"/>
    </source>
</evidence>
<reference evidence="2 3" key="1">
    <citation type="submission" date="2015-08" db="EMBL/GenBank/DDBJ databases">
        <authorList>
            <person name="Babu N.S."/>
            <person name="Beckwith C.J."/>
            <person name="Beseler K.G."/>
            <person name="Brison A."/>
            <person name="Carone J.V."/>
            <person name="Caskin T.P."/>
            <person name="Diamond M."/>
            <person name="Durham M.E."/>
            <person name="Foxe J.M."/>
            <person name="Go M."/>
            <person name="Henderson B.A."/>
            <person name="Jones I.B."/>
            <person name="McGettigan J.A."/>
            <person name="Micheletti S.J."/>
            <person name="Nasrallah M.E."/>
            <person name="Ortiz D."/>
            <person name="Piller C.R."/>
            <person name="Privatt S.R."/>
            <person name="Schneider S.L."/>
            <person name="Sharp S."/>
            <person name="Smith T.C."/>
            <person name="Stanton J.D."/>
            <person name="Ullery H.E."/>
            <person name="Wilson R.J."/>
            <person name="Serrano M.G."/>
            <person name="Buck G."/>
            <person name="Lee V."/>
            <person name="Wang Y."/>
            <person name="Carvalho R."/>
            <person name="Voegtly L."/>
            <person name="Shi R."/>
            <person name="Duckworth R."/>
            <person name="Johnson A."/>
            <person name="Loviza R."/>
            <person name="Walstead R."/>
            <person name="Shah Z."/>
            <person name="Kiflezghi M."/>
            <person name="Wade K."/>
            <person name="Ball S.L."/>
            <person name="Bradley K.W."/>
            <person name="Asai D.J."/>
            <person name="Bowman C.A."/>
            <person name="Russell D.A."/>
            <person name="Pope W.H."/>
            <person name="Jacobs-Sera D."/>
            <person name="Hendrix R.W."/>
            <person name="Hatfull G.F."/>
        </authorList>
    </citation>
    <scope>NUCLEOTIDE SEQUENCE [LARGE SCALE GENOMIC DNA]</scope>
    <source>
        <strain evidence="2 3">DSM 27648</strain>
    </source>
</reference>
<evidence type="ECO:0000313" key="3">
    <source>
        <dbReference type="Proteomes" id="UP000064967"/>
    </source>
</evidence>
<dbReference type="Proteomes" id="UP000064967">
    <property type="component" value="Chromosome"/>
</dbReference>
<dbReference type="KEGG" id="llu:AKJ09_10944"/>
<evidence type="ECO:0000256" key="1">
    <source>
        <dbReference type="SAM" id="MobiDB-lite"/>
    </source>
</evidence>
<protein>
    <submittedName>
        <fullName evidence="2">Uncharacterized protein</fullName>
    </submittedName>
</protein>
<gene>
    <name evidence="2" type="ORF">AKJ09_10944</name>
</gene>
<accession>A0A0K1QEU2</accession>
<sequence length="566" mass="59769">MACGPASDARSARQRARAAAANPFPSRDSLTKLAGEPLKPIPVQPVASAPAWNVVIDTSDAASPAEARFAEIASKADAKLTYTKELRCVARELARFQAEHGALPNERLKRFMVGACGVTDPGVGALTQLVTLPSDGSDDQALAEWQRVASVPPELKSNAVGVWMARNNTRVSIVVAFAPSGHNMEVSPVDASGAFTVQGTVPPGTEYAIGLVNQQQGVANCEADATTPAPLFAFHCKMHPADQTAWVAVATRAEGRLLMRSRGLGLARRDASAPLSFVASTRTPRPVTSPQDLQSAVLDGINQARVAAKLNRVSLASTQTATNERLAPHFFVAYQKNDVQTTELVGLGLLAGWDVDGTIKRGNLFTAMLTGTTDANDWLDYALEAPMGRLTMLAADARQIAIGVPAPGSVGGLGAIVTSYDMFTSNDHRGDAAVVFSQIQNARAKRGLPPPTRIEGIPALTAYAQLVNEGKRDAEEALDGAMVAVRDHAQRSVRGWVVSSNQLEAVPLPPELLAPGPLEIAVEVTHHKDEGAAWGSYVVFLVTTSISAPTSTPTIQATSLRTTKTF</sequence>
<keyword evidence="3" id="KW-1185">Reference proteome</keyword>